<feature type="region of interest" description="Disordered" evidence="5">
    <location>
        <begin position="138"/>
        <end position="161"/>
    </location>
</feature>
<evidence type="ECO:0000313" key="8">
    <source>
        <dbReference type="Proteomes" id="UP000214365"/>
    </source>
</evidence>
<dbReference type="CDD" id="cd12148">
    <property type="entry name" value="fungal_TF_MHR"/>
    <property type="match status" value="1"/>
</dbReference>
<organism evidence="7 8">
    <name type="scientific">Talaromyces atroroseus</name>
    <dbReference type="NCBI Taxonomy" id="1441469"/>
    <lineage>
        <taxon>Eukaryota</taxon>
        <taxon>Fungi</taxon>
        <taxon>Dikarya</taxon>
        <taxon>Ascomycota</taxon>
        <taxon>Pezizomycotina</taxon>
        <taxon>Eurotiomycetes</taxon>
        <taxon>Eurotiomycetidae</taxon>
        <taxon>Eurotiales</taxon>
        <taxon>Trichocomaceae</taxon>
        <taxon>Talaromyces</taxon>
        <taxon>Talaromyces sect. Trachyspermi</taxon>
    </lineage>
</organism>
<evidence type="ECO:0000256" key="2">
    <source>
        <dbReference type="ARBA" id="ARBA00023125"/>
    </source>
</evidence>
<keyword evidence="2" id="KW-0238">DNA-binding</keyword>
<dbReference type="GO" id="GO:0008270">
    <property type="term" value="F:zinc ion binding"/>
    <property type="evidence" value="ECO:0007669"/>
    <property type="project" value="InterPro"/>
</dbReference>
<protein>
    <recommendedName>
        <fullName evidence="6">Xylanolytic transcriptional activator regulatory domain-containing protein</fullName>
    </recommendedName>
</protein>
<dbReference type="GO" id="GO:0000978">
    <property type="term" value="F:RNA polymerase II cis-regulatory region sequence-specific DNA binding"/>
    <property type="evidence" value="ECO:0007669"/>
    <property type="project" value="TreeGrafter"/>
</dbReference>
<dbReference type="Pfam" id="PF04082">
    <property type="entry name" value="Fungal_trans"/>
    <property type="match status" value="1"/>
</dbReference>
<dbReference type="AlphaFoldDB" id="A0A1Q5Q665"/>
<dbReference type="RefSeq" id="XP_020115477.1">
    <property type="nucleotide sequence ID" value="XM_020265356.1"/>
</dbReference>
<dbReference type="Proteomes" id="UP000214365">
    <property type="component" value="Unassembled WGS sequence"/>
</dbReference>
<dbReference type="EMBL" id="LFMY01000022">
    <property type="protein sequence ID" value="OKL55356.1"/>
    <property type="molecule type" value="Genomic_DNA"/>
</dbReference>
<dbReference type="InterPro" id="IPR051127">
    <property type="entry name" value="Fungal_SecMet_Regulators"/>
</dbReference>
<sequence>MSRRDKPMKPSSHFQAIENRLNHLESLLGNGPANRSSTKRSWEHIDTPEQDKRDSVTPNVIATSDGPVTGSTGSDDPTDGMGHFVFADEEHRAYFGPSSNIAFTSDLSRALKRLSRSRGEYSPGSIQRLPDFHIARVSRPSSPLPDAVPSTASGHQDDTPVSSIFYLPPDEETSALIDQYFSNTGLLFPYLHEETFRESYKKLKQNHAATRRTWLGVLNMVLAMATHTTVLPVGESEKRQIRSEAFYRRADSLCAEYVMNGASLEIVQYLLLVSQYMQGTRSSIQTWATHGLAVKVALQLGLHSSETSKRFPPVEREIRKRTWFCCIVLDRSLSMTFGRPASIPDCYSRLELPIYFDSIEPRERQIEARRRCRYSTDFFNATIRLYSIMGKAIECLYDSNLGVDDKIPNYELITSVLRMRHSLEAWVEQLPTHMRLIQSQNCLAQLGRDPSIDRSRTILTLQYHNIKLLVHRVVLVRLCDCLDDLDAQGHDSLCLRDISWSTVHIALESATEIINIVRTFVESAGVRRALLCPWWFSLYYKSCKQPQPTAHDTDYLSIPKHNHLDNHNDNSVADKEVVDPNLSFLDFNFMTNELFDVTDGLLPNRGYNLEFHL</sequence>
<evidence type="ECO:0000256" key="3">
    <source>
        <dbReference type="ARBA" id="ARBA00023163"/>
    </source>
</evidence>
<keyword evidence="3" id="KW-0804">Transcription</keyword>
<dbReference type="PANTHER" id="PTHR47424">
    <property type="entry name" value="REGULATORY PROTEIN GAL4"/>
    <property type="match status" value="1"/>
</dbReference>
<dbReference type="GO" id="GO:0000981">
    <property type="term" value="F:DNA-binding transcription factor activity, RNA polymerase II-specific"/>
    <property type="evidence" value="ECO:0007669"/>
    <property type="project" value="TreeGrafter"/>
</dbReference>
<feature type="compositionally biased region" description="Basic and acidic residues" evidence="5">
    <location>
        <begin position="40"/>
        <end position="55"/>
    </location>
</feature>
<proteinExistence type="predicted"/>
<gene>
    <name evidence="7" type="ORF">UA08_09423</name>
</gene>
<comment type="caution">
    <text evidence="7">The sequence shown here is derived from an EMBL/GenBank/DDBJ whole genome shotgun (WGS) entry which is preliminary data.</text>
</comment>
<reference evidence="7 8" key="1">
    <citation type="submission" date="2015-06" db="EMBL/GenBank/DDBJ databases">
        <title>Talaromyces atroroseus IBT 11181 draft genome.</title>
        <authorList>
            <person name="Rasmussen K.B."/>
            <person name="Rasmussen S."/>
            <person name="Petersen B."/>
            <person name="Sicheritz-Ponten T."/>
            <person name="Mortensen U.H."/>
            <person name="Thrane U."/>
        </authorList>
    </citation>
    <scope>NUCLEOTIDE SEQUENCE [LARGE SCALE GENOMIC DNA]</scope>
    <source>
        <strain evidence="7 8">IBT 11181</strain>
    </source>
</reference>
<evidence type="ECO:0000256" key="5">
    <source>
        <dbReference type="SAM" id="MobiDB-lite"/>
    </source>
</evidence>
<keyword evidence="8" id="KW-1185">Reference proteome</keyword>
<keyword evidence="1" id="KW-0805">Transcription regulation</keyword>
<feature type="region of interest" description="Disordered" evidence="5">
    <location>
        <begin position="24"/>
        <end position="80"/>
    </location>
</feature>
<dbReference type="STRING" id="1441469.A0A1Q5Q665"/>
<dbReference type="InterPro" id="IPR007219">
    <property type="entry name" value="XnlR_reg_dom"/>
</dbReference>
<dbReference type="SMART" id="SM00906">
    <property type="entry name" value="Fungal_trans"/>
    <property type="match status" value="1"/>
</dbReference>
<evidence type="ECO:0000256" key="1">
    <source>
        <dbReference type="ARBA" id="ARBA00023015"/>
    </source>
</evidence>
<dbReference type="GO" id="GO:0000435">
    <property type="term" value="P:positive regulation of transcription from RNA polymerase II promoter by galactose"/>
    <property type="evidence" value="ECO:0007669"/>
    <property type="project" value="TreeGrafter"/>
</dbReference>
<feature type="compositionally biased region" description="Polar residues" evidence="5">
    <location>
        <begin position="150"/>
        <end position="161"/>
    </location>
</feature>
<dbReference type="GeneID" id="31009179"/>
<evidence type="ECO:0000256" key="4">
    <source>
        <dbReference type="ARBA" id="ARBA00023242"/>
    </source>
</evidence>
<keyword evidence="4" id="KW-0539">Nucleus</keyword>
<accession>A0A1Q5Q665</accession>
<dbReference type="GO" id="GO:0005634">
    <property type="term" value="C:nucleus"/>
    <property type="evidence" value="ECO:0007669"/>
    <property type="project" value="TreeGrafter"/>
</dbReference>
<dbReference type="GO" id="GO:0006351">
    <property type="term" value="P:DNA-templated transcription"/>
    <property type="evidence" value="ECO:0007669"/>
    <property type="project" value="InterPro"/>
</dbReference>
<feature type="domain" description="Xylanolytic transcriptional activator regulatory" evidence="6">
    <location>
        <begin position="286"/>
        <end position="359"/>
    </location>
</feature>
<name>A0A1Q5Q665_TALAT</name>
<dbReference type="OrthoDB" id="3364175at2759"/>
<evidence type="ECO:0000259" key="6">
    <source>
        <dbReference type="SMART" id="SM00906"/>
    </source>
</evidence>
<evidence type="ECO:0000313" key="7">
    <source>
        <dbReference type="EMBL" id="OKL55356.1"/>
    </source>
</evidence>
<dbReference type="PANTHER" id="PTHR47424:SF3">
    <property type="entry name" value="REGULATORY PROTEIN GAL4"/>
    <property type="match status" value="1"/>
</dbReference>